<name>A0AAD8YSJ3_9TELE</name>
<feature type="non-terminal residue" evidence="1">
    <location>
        <position position="121"/>
    </location>
</feature>
<evidence type="ECO:0008006" key="3">
    <source>
        <dbReference type="Google" id="ProtNLM"/>
    </source>
</evidence>
<accession>A0AAD8YSJ3</accession>
<gene>
    <name evidence="1" type="ORF">P4O66_018921</name>
</gene>
<reference evidence="1" key="1">
    <citation type="submission" date="2023-03" db="EMBL/GenBank/DDBJ databases">
        <title>Electrophorus voltai genome.</title>
        <authorList>
            <person name="Bian C."/>
        </authorList>
    </citation>
    <scope>NUCLEOTIDE SEQUENCE</scope>
    <source>
        <strain evidence="1">CB-2022</strain>
        <tissue evidence="1">Muscle</tissue>
    </source>
</reference>
<dbReference type="Proteomes" id="UP001239994">
    <property type="component" value="Unassembled WGS sequence"/>
</dbReference>
<dbReference type="AlphaFoldDB" id="A0AAD8YSJ3"/>
<dbReference type="EMBL" id="JAROKS010000026">
    <property type="protein sequence ID" value="KAK1785549.1"/>
    <property type="molecule type" value="Genomic_DNA"/>
</dbReference>
<proteinExistence type="predicted"/>
<sequence length="121" mass="14011">MSRLPATLDPLQFAYRPNRYTDDAISAALHRSLTYLENKNRYVRMLFIDFSSAFNTVIPQHLRHNREHSDQQPPSLVWQLHHLGPEISPESGEDSRENHQNFTSIHIPPILTMDCSAFCPL</sequence>
<protein>
    <recommendedName>
        <fullName evidence="3">Reverse transcriptase domain-containing protein</fullName>
    </recommendedName>
</protein>
<keyword evidence="2" id="KW-1185">Reference proteome</keyword>
<evidence type="ECO:0000313" key="1">
    <source>
        <dbReference type="EMBL" id="KAK1785549.1"/>
    </source>
</evidence>
<evidence type="ECO:0000313" key="2">
    <source>
        <dbReference type="Proteomes" id="UP001239994"/>
    </source>
</evidence>
<comment type="caution">
    <text evidence="1">The sequence shown here is derived from an EMBL/GenBank/DDBJ whole genome shotgun (WGS) entry which is preliminary data.</text>
</comment>
<organism evidence="1 2">
    <name type="scientific">Electrophorus voltai</name>
    <dbReference type="NCBI Taxonomy" id="2609070"/>
    <lineage>
        <taxon>Eukaryota</taxon>
        <taxon>Metazoa</taxon>
        <taxon>Chordata</taxon>
        <taxon>Craniata</taxon>
        <taxon>Vertebrata</taxon>
        <taxon>Euteleostomi</taxon>
        <taxon>Actinopterygii</taxon>
        <taxon>Neopterygii</taxon>
        <taxon>Teleostei</taxon>
        <taxon>Ostariophysi</taxon>
        <taxon>Gymnotiformes</taxon>
        <taxon>Gymnotoidei</taxon>
        <taxon>Gymnotidae</taxon>
        <taxon>Electrophorus</taxon>
    </lineage>
</organism>